<dbReference type="Gene3D" id="2.60.260.20">
    <property type="entry name" value="Urease metallochaperone UreE, N-terminal domain"/>
    <property type="match status" value="1"/>
</dbReference>
<gene>
    <name evidence="5 8" type="primary">ureE</name>
    <name evidence="8" type="ORF">EJN92_15145</name>
</gene>
<evidence type="ECO:0000256" key="6">
    <source>
        <dbReference type="SAM" id="MobiDB-lite"/>
    </source>
</evidence>
<dbReference type="GO" id="GO:0005737">
    <property type="term" value="C:cytoplasm"/>
    <property type="evidence" value="ECO:0007669"/>
    <property type="project" value="UniProtKB-SubCell"/>
</dbReference>
<reference evidence="8 9" key="1">
    <citation type="journal article" date="2011" name="Int. J. Syst. Evol. Microbiol.">
        <title>Description of Undibacterium oligocarboniphilum sp. nov., isolated from purified water, and Undibacterium pigrum strain CCUG 49012 as the type strain of Undibacterium parvum sp. nov., and emended descriptions of the genus Undibacterium and the species Undibacterium pigrum.</title>
        <authorList>
            <person name="Eder W."/>
            <person name="Wanner G."/>
            <person name="Ludwig W."/>
            <person name="Busse H.J."/>
            <person name="Ziemke-Kageler F."/>
            <person name="Lang E."/>
        </authorList>
    </citation>
    <scope>NUCLEOTIDE SEQUENCE [LARGE SCALE GENOMIC DNA]</scope>
    <source>
        <strain evidence="8 9">DSM 23061</strain>
    </source>
</reference>
<evidence type="ECO:0000256" key="1">
    <source>
        <dbReference type="ARBA" id="ARBA00004496"/>
    </source>
</evidence>
<dbReference type="GO" id="GO:0006457">
    <property type="term" value="P:protein folding"/>
    <property type="evidence" value="ECO:0007669"/>
    <property type="project" value="InterPro"/>
</dbReference>
<evidence type="ECO:0000259" key="7">
    <source>
        <dbReference type="SMART" id="SM00988"/>
    </source>
</evidence>
<dbReference type="GO" id="GO:0016151">
    <property type="term" value="F:nickel cation binding"/>
    <property type="evidence" value="ECO:0007669"/>
    <property type="project" value="UniProtKB-UniRule"/>
</dbReference>
<comment type="similarity">
    <text evidence="5">Belongs to the UreE family.</text>
</comment>
<feature type="compositionally biased region" description="Basic and acidic residues" evidence="6">
    <location>
        <begin position="166"/>
        <end position="185"/>
    </location>
</feature>
<dbReference type="SMART" id="SM00988">
    <property type="entry name" value="UreE_N"/>
    <property type="match status" value="1"/>
</dbReference>
<sequence>MLIIQTKVEKADIIAAQLILPYELREKSRLRATMSNGEEVGVFTLRGSVMRDGDLMLGNDGRIVQIVAAQEPTYRVECGDAFGLLRCAFHLGNRHTQAQLGDGFLRIRQDSVLREMLLGLGATVMEERASFEPEAGAYGGGHHHGGDDAHPHNPLAPIPLRQRIHRPSDAKTDLKTDLKIDLSAD</sequence>
<keyword evidence="4 5" id="KW-0143">Chaperone</keyword>
<dbReference type="InterPro" id="IPR004029">
    <property type="entry name" value="UreE_N"/>
</dbReference>
<dbReference type="InterPro" id="IPR012406">
    <property type="entry name" value="UreE"/>
</dbReference>
<dbReference type="GO" id="GO:0019627">
    <property type="term" value="P:urea metabolic process"/>
    <property type="evidence" value="ECO:0007669"/>
    <property type="project" value="InterPro"/>
</dbReference>
<dbReference type="Pfam" id="PF05194">
    <property type="entry name" value="UreE_C"/>
    <property type="match status" value="1"/>
</dbReference>
<dbReference type="Gene3D" id="3.30.70.790">
    <property type="entry name" value="UreE, C-terminal domain"/>
    <property type="match status" value="1"/>
</dbReference>
<keyword evidence="2 5" id="KW-0963">Cytoplasm</keyword>
<evidence type="ECO:0000313" key="8">
    <source>
        <dbReference type="EMBL" id="AZP13215.1"/>
    </source>
</evidence>
<evidence type="ECO:0000256" key="2">
    <source>
        <dbReference type="ARBA" id="ARBA00022490"/>
    </source>
</evidence>
<dbReference type="InterPro" id="IPR007864">
    <property type="entry name" value="UreE_C_dom"/>
</dbReference>
<dbReference type="SUPFAM" id="SSF69737">
    <property type="entry name" value="Urease metallochaperone UreE, C-terminal domain"/>
    <property type="match status" value="1"/>
</dbReference>
<comment type="subcellular location">
    <subcellularLocation>
        <location evidence="1 5">Cytoplasm</location>
    </subcellularLocation>
</comment>
<evidence type="ECO:0000256" key="4">
    <source>
        <dbReference type="ARBA" id="ARBA00023186"/>
    </source>
</evidence>
<keyword evidence="9" id="KW-1185">Reference proteome</keyword>
<protein>
    <recommendedName>
        <fullName evidence="5">Urease accessory protein UreE</fullName>
    </recommendedName>
</protein>
<dbReference type="NCBIfam" id="NF009751">
    <property type="entry name" value="PRK13261.1-1"/>
    <property type="match status" value="1"/>
</dbReference>
<dbReference type="RefSeq" id="WP_126128591.1">
    <property type="nucleotide sequence ID" value="NZ_CP034464.1"/>
</dbReference>
<feature type="region of interest" description="Disordered" evidence="6">
    <location>
        <begin position="134"/>
        <end position="185"/>
    </location>
</feature>
<dbReference type="SUPFAM" id="SSF69287">
    <property type="entry name" value="Urease metallochaperone UreE, N-terminal domain"/>
    <property type="match status" value="1"/>
</dbReference>
<keyword evidence="3 5" id="KW-0533">Nickel</keyword>
<dbReference type="Proteomes" id="UP000275663">
    <property type="component" value="Chromosome"/>
</dbReference>
<dbReference type="Pfam" id="PF02814">
    <property type="entry name" value="UreE_N"/>
    <property type="match status" value="1"/>
</dbReference>
<dbReference type="EMBL" id="CP034464">
    <property type="protein sequence ID" value="AZP13215.1"/>
    <property type="molecule type" value="Genomic_DNA"/>
</dbReference>
<dbReference type="GO" id="GO:0065003">
    <property type="term" value="P:protein-containing complex assembly"/>
    <property type="evidence" value="ECO:0007669"/>
    <property type="project" value="InterPro"/>
</dbReference>
<feature type="domain" description="UreE urease accessory N-terminal" evidence="7">
    <location>
        <begin position="1"/>
        <end position="64"/>
    </location>
</feature>
<dbReference type="OrthoDB" id="5421304at2"/>
<proteinExistence type="inferred from homology"/>
<comment type="function">
    <text evidence="5">Involved in urease metallocenter assembly. Binds nickel. Probably functions as a nickel donor during metallocenter assembly.</text>
</comment>
<dbReference type="AlphaFoldDB" id="A0A3Q9BS36"/>
<name>A0A3Q9BS36_9BURK</name>
<organism evidence="8 9">
    <name type="scientific">Undibacterium parvum</name>
    <dbReference type="NCBI Taxonomy" id="401471"/>
    <lineage>
        <taxon>Bacteria</taxon>
        <taxon>Pseudomonadati</taxon>
        <taxon>Pseudomonadota</taxon>
        <taxon>Betaproteobacteria</taxon>
        <taxon>Burkholderiales</taxon>
        <taxon>Oxalobacteraceae</taxon>
        <taxon>Undibacterium</taxon>
    </lineage>
</organism>
<evidence type="ECO:0000256" key="3">
    <source>
        <dbReference type="ARBA" id="ARBA00022596"/>
    </source>
</evidence>
<dbReference type="GO" id="GO:0051082">
    <property type="term" value="F:unfolded protein binding"/>
    <property type="evidence" value="ECO:0007669"/>
    <property type="project" value="UniProtKB-UniRule"/>
</dbReference>
<dbReference type="KEGG" id="upv:EJN92_15145"/>
<evidence type="ECO:0000313" key="9">
    <source>
        <dbReference type="Proteomes" id="UP000275663"/>
    </source>
</evidence>
<dbReference type="InterPro" id="IPR036118">
    <property type="entry name" value="UreE_N_sf"/>
</dbReference>
<evidence type="ECO:0000256" key="5">
    <source>
        <dbReference type="HAMAP-Rule" id="MF_00822"/>
    </source>
</evidence>
<accession>A0A3Q9BS36</accession>
<dbReference type="HAMAP" id="MF_00822">
    <property type="entry name" value="UreE"/>
    <property type="match status" value="1"/>
</dbReference>